<protein>
    <recommendedName>
        <fullName evidence="1">MULE transposase domain-containing protein</fullName>
    </recommendedName>
</protein>
<dbReference type="InterPro" id="IPR018289">
    <property type="entry name" value="MULE_transposase_dom"/>
</dbReference>
<reference evidence="2" key="1">
    <citation type="journal article" date="2023" name="Plant J.">
        <title>Genome sequences and population genomics provide insights into the demographic history, inbreeding, and mutation load of two 'living fossil' tree species of Dipteronia.</title>
        <authorList>
            <person name="Feng Y."/>
            <person name="Comes H.P."/>
            <person name="Chen J."/>
            <person name="Zhu S."/>
            <person name="Lu R."/>
            <person name="Zhang X."/>
            <person name="Li P."/>
            <person name="Qiu J."/>
            <person name="Olsen K.M."/>
            <person name="Qiu Y."/>
        </authorList>
    </citation>
    <scope>NUCLEOTIDE SEQUENCE</scope>
    <source>
        <strain evidence="2">NBL</strain>
    </source>
</reference>
<dbReference type="Pfam" id="PF10551">
    <property type="entry name" value="MULE"/>
    <property type="match status" value="1"/>
</dbReference>
<dbReference type="Proteomes" id="UP001281410">
    <property type="component" value="Unassembled WGS sequence"/>
</dbReference>
<name>A0AAE0EBS5_9ROSI</name>
<dbReference type="PANTHER" id="PTHR31973">
    <property type="entry name" value="POLYPROTEIN, PUTATIVE-RELATED"/>
    <property type="match status" value="1"/>
</dbReference>
<evidence type="ECO:0000313" key="2">
    <source>
        <dbReference type="EMBL" id="KAK3222563.1"/>
    </source>
</evidence>
<dbReference type="EMBL" id="JANJYJ010000003">
    <property type="protein sequence ID" value="KAK3222563.1"/>
    <property type="molecule type" value="Genomic_DNA"/>
</dbReference>
<dbReference type="PANTHER" id="PTHR31973:SF187">
    <property type="entry name" value="MUTATOR TRANSPOSASE MUDRA PROTEIN"/>
    <property type="match status" value="1"/>
</dbReference>
<feature type="domain" description="MULE transposase" evidence="1">
    <location>
        <begin position="144"/>
        <end position="238"/>
    </location>
</feature>
<proteinExistence type="predicted"/>
<sequence>MRRDEGTFFQVRSFNSEHNCPLEEVHRSHRQASVVLIGEVIATRHQQQDGPLMRPKYIITDMKKMFGIQVMYNKTHQALYYALTLTFGSHEETFQLLLSYGYVLKQQNPGTIIDIQCTKDDKFLYFFMAIGALIRGFQRCMRLVIAVDGTFLKWRCRGTIFVATSQDGNEQAYQIAFGYGDSKSNASWEWFLDCLKGALGHIKDLVFISDRNPSIEARITSVFPYATHTICACHFSENIRKRFHRKDIG</sequence>
<evidence type="ECO:0000313" key="3">
    <source>
        <dbReference type="Proteomes" id="UP001281410"/>
    </source>
</evidence>
<dbReference type="AlphaFoldDB" id="A0AAE0EBS5"/>
<keyword evidence="3" id="KW-1185">Reference proteome</keyword>
<evidence type="ECO:0000259" key="1">
    <source>
        <dbReference type="Pfam" id="PF10551"/>
    </source>
</evidence>
<comment type="caution">
    <text evidence="2">The sequence shown here is derived from an EMBL/GenBank/DDBJ whole genome shotgun (WGS) entry which is preliminary data.</text>
</comment>
<accession>A0AAE0EBS5</accession>
<gene>
    <name evidence="2" type="ORF">Dsin_009588</name>
</gene>
<organism evidence="2 3">
    <name type="scientific">Dipteronia sinensis</name>
    <dbReference type="NCBI Taxonomy" id="43782"/>
    <lineage>
        <taxon>Eukaryota</taxon>
        <taxon>Viridiplantae</taxon>
        <taxon>Streptophyta</taxon>
        <taxon>Embryophyta</taxon>
        <taxon>Tracheophyta</taxon>
        <taxon>Spermatophyta</taxon>
        <taxon>Magnoliopsida</taxon>
        <taxon>eudicotyledons</taxon>
        <taxon>Gunneridae</taxon>
        <taxon>Pentapetalae</taxon>
        <taxon>rosids</taxon>
        <taxon>malvids</taxon>
        <taxon>Sapindales</taxon>
        <taxon>Sapindaceae</taxon>
        <taxon>Hippocastanoideae</taxon>
        <taxon>Acereae</taxon>
        <taxon>Dipteronia</taxon>
    </lineage>
</organism>